<dbReference type="AlphaFoldDB" id="A0A926NK87"/>
<dbReference type="EMBL" id="JACXAI010000004">
    <property type="protein sequence ID" value="MBD1379602.1"/>
    <property type="molecule type" value="Genomic_DNA"/>
</dbReference>
<feature type="compositionally biased region" description="Basic and acidic residues" evidence="1">
    <location>
        <begin position="25"/>
        <end position="45"/>
    </location>
</feature>
<protein>
    <recommendedName>
        <fullName evidence="5">Nuclear transport factor 2 family protein</fullName>
    </recommendedName>
</protein>
<evidence type="ECO:0000256" key="1">
    <source>
        <dbReference type="SAM" id="MobiDB-lite"/>
    </source>
</evidence>
<reference evidence="3" key="1">
    <citation type="submission" date="2020-09" db="EMBL/GenBank/DDBJ databases">
        <title>A novel bacterium of genus Bacillus, isolated from South China Sea.</title>
        <authorList>
            <person name="Huang H."/>
            <person name="Mo K."/>
            <person name="Hu Y."/>
        </authorList>
    </citation>
    <scope>NUCLEOTIDE SEQUENCE</scope>
    <source>
        <strain evidence="3">IB182487</strain>
    </source>
</reference>
<feature type="compositionally biased region" description="Acidic residues" evidence="1">
    <location>
        <begin position="46"/>
        <end position="55"/>
    </location>
</feature>
<evidence type="ECO:0008006" key="5">
    <source>
        <dbReference type="Google" id="ProtNLM"/>
    </source>
</evidence>
<gene>
    <name evidence="3" type="ORF">IC621_05110</name>
</gene>
<dbReference type="PROSITE" id="PS51257">
    <property type="entry name" value="PROKAR_LIPOPROTEIN"/>
    <property type="match status" value="1"/>
</dbReference>
<sequence>MKRMKLSLFILLSLFTVSACSNENTAEKEEEIPAKETAANEKNNEAEEASEEISPEESQLAFIESLAEVESGTGSSDIPQEEEQAVIAALNQHIEAFNNKDLDAYMNTLSKHAIGFDYEQEREYMKKEFETLEVETTIKEAIIDEYQHDESGHFAAVYTLTSMKLPHPETGTMVEKEVSNYNIFQKDPEGWKMSSSAPLRPEGMTE</sequence>
<feature type="chain" id="PRO_5039565459" description="Nuclear transport factor 2 family protein" evidence="2">
    <location>
        <begin position="22"/>
        <end position="206"/>
    </location>
</feature>
<name>A0A926NK87_9BACI</name>
<dbReference type="SUPFAM" id="SSF54427">
    <property type="entry name" value="NTF2-like"/>
    <property type="match status" value="1"/>
</dbReference>
<evidence type="ECO:0000256" key="2">
    <source>
        <dbReference type="SAM" id="SignalP"/>
    </source>
</evidence>
<feature type="region of interest" description="Disordered" evidence="1">
    <location>
        <begin position="22"/>
        <end position="59"/>
    </location>
</feature>
<organism evidence="3 4">
    <name type="scientific">Metabacillus arenae</name>
    <dbReference type="NCBI Taxonomy" id="2771434"/>
    <lineage>
        <taxon>Bacteria</taxon>
        <taxon>Bacillati</taxon>
        <taxon>Bacillota</taxon>
        <taxon>Bacilli</taxon>
        <taxon>Bacillales</taxon>
        <taxon>Bacillaceae</taxon>
        <taxon>Metabacillus</taxon>
    </lineage>
</organism>
<evidence type="ECO:0000313" key="4">
    <source>
        <dbReference type="Proteomes" id="UP000626844"/>
    </source>
</evidence>
<dbReference type="InterPro" id="IPR032710">
    <property type="entry name" value="NTF2-like_dom_sf"/>
</dbReference>
<proteinExistence type="predicted"/>
<dbReference type="Proteomes" id="UP000626844">
    <property type="component" value="Unassembled WGS sequence"/>
</dbReference>
<dbReference type="Gene3D" id="3.10.450.50">
    <property type="match status" value="1"/>
</dbReference>
<evidence type="ECO:0000313" key="3">
    <source>
        <dbReference type="EMBL" id="MBD1379602.1"/>
    </source>
</evidence>
<keyword evidence="4" id="KW-1185">Reference proteome</keyword>
<comment type="caution">
    <text evidence="3">The sequence shown here is derived from an EMBL/GenBank/DDBJ whole genome shotgun (WGS) entry which is preliminary data.</text>
</comment>
<keyword evidence="2" id="KW-0732">Signal</keyword>
<dbReference type="RefSeq" id="WP_191156410.1">
    <property type="nucleotide sequence ID" value="NZ_JACXAI010000004.1"/>
</dbReference>
<feature type="signal peptide" evidence="2">
    <location>
        <begin position="1"/>
        <end position="21"/>
    </location>
</feature>
<accession>A0A926NK87</accession>